<dbReference type="STRING" id="39966.A0A369JVZ1"/>
<dbReference type="EMBL" id="LUEZ02000041">
    <property type="protein sequence ID" value="RDB24707.1"/>
    <property type="molecule type" value="Genomic_DNA"/>
</dbReference>
<evidence type="ECO:0000313" key="2">
    <source>
        <dbReference type="Proteomes" id="UP000076154"/>
    </source>
</evidence>
<name>A0A369JVZ1_HYPMA</name>
<dbReference type="Proteomes" id="UP000076154">
    <property type="component" value="Unassembled WGS sequence"/>
</dbReference>
<accession>A0A369JVZ1</accession>
<organism evidence="1 2">
    <name type="scientific">Hypsizygus marmoreus</name>
    <name type="common">White beech mushroom</name>
    <name type="synonym">Agaricus marmoreus</name>
    <dbReference type="NCBI Taxonomy" id="39966"/>
    <lineage>
        <taxon>Eukaryota</taxon>
        <taxon>Fungi</taxon>
        <taxon>Dikarya</taxon>
        <taxon>Basidiomycota</taxon>
        <taxon>Agaricomycotina</taxon>
        <taxon>Agaricomycetes</taxon>
        <taxon>Agaricomycetidae</taxon>
        <taxon>Agaricales</taxon>
        <taxon>Tricholomatineae</taxon>
        <taxon>Lyophyllaceae</taxon>
        <taxon>Hypsizygus</taxon>
    </lineage>
</organism>
<dbReference type="AlphaFoldDB" id="A0A369JVZ1"/>
<protein>
    <recommendedName>
        <fullName evidence="3">C2H2-type domain-containing protein</fullName>
    </recommendedName>
</protein>
<keyword evidence="2" id="KW-1185">Reference proteome</keyword>
<dbReference type="OrthoDB" id="2576496at2759"/>
<proteinExistence type="predicted"/>
<evidence type="ECO:0008006" key="3">
    <source>
        <dbReference type="Google" id="ProtNLM"/>
    </source>
</evidence>
<evidence type="ECO:0000313" key="1">
    <source>
        <dbReference type="EMBL" id="RDB24707.1"/>
    </source>
</evidence>
<reference evidence="1" key="1">
    <citation type="submission" date="2018-04" db="EMBL/GenBank/DDBJ databases">
        <title>Whole genome sequencing of Hypsizygus marmoreus.</title>
        <authorList>
            <person name="Choi I.-G."/>
            <person name="Min B."/>
            <person name="Kim J.-G."/>
            <person name="Kim S."/>
            <person name="Oh Y.-L."/>
            <person name="Kong W.-S."/>
            <person name="Park H."/>
            <person name="Jeong J."/>
            <person name="Song E.-S."/>
        </authorList>
    </citation>
    <scope>NUCLEOTIDE SEQUENCE [LARGE SCALE GENOMIC DNA]</scope>
    <source>
        <strain evidence="1">51987-8</strain>
    </source>
</reference>
<gene>
    <name evidence="1" type="ORF">Hypma_007637</name>
</gene>
<sequence length="273" mass="30888">MPVGFKCDWTHGGKEACPALLVCWESLRQHYDYHLHLLSSKKQRYGSYRCCLPRCSAPIHTSIEALRSHIEISHMSRIPLPCPVNGCPEVSIQRTTVLIKHFVDGHSELNGGTVQLPSVILRPTWKPFFPPMHPPPSLPANIPAGSILVTSTPAAIRRGVRFHTPILSPLASQVSSPRKQSQRQIPKKQVVVDEDLDEQLVVPEFDDLPPFSESACYEELDLVIWQRPETFNMDVARIPRMREMPIEQPPVSILYDVFAKRVDDLELHGLINM</sequence>
<dbReference type="InParanoid" id="A0A369JVZ1"/>
<comment type="caution">
    <text evidence="1">The sequence shown here is derived from an EMBL/GenBank/DDBJ whole genome shotgun (WGS) entry which is preliminary data.</text>
</comment>